<evidence type="ECO:0000256" key="2">
    <source>
        <dbReference type="ARBA" id="ARBA00022475"/>
    </source>
</evidence>
<sequence>MHSVYSPAVMNVFSDFALGARLAFGAGRRRGLALLRTVFAAVGIGLAVAGLLLVFASFNGLEERLDRLAARTPVEAAAGEPAVGLLSAPSYFRERELTAVYLEPWHSDAPVPPGLGDVPAPGQAVVSPALADLLASQDGALLRPRFAELDIVGTIGVEGVAEPDELLYYVGDEGLRDAPSVVAVGGFGVPSAPLSLGPLVVVEFLAGAVLISPLLVLVASSSKLAGSEGERRLSAIRLVGAGAAQIRRIAAAETLVGVLLGMVLAVAFFFLGRPLVVAADLAGLTLYEDALVPPWQAVVAVALLTPAVAIGCALVGLRDVVVEPYGVVRHSEPIPRRGRWRILFVALGLSLFFPDVWAGVDGDSRLVGVFAAAGTFVLLIGVPVLLPWLAERLVRGLRGGPPSWQLGVRRLQMDVGTPARVVAGITVVLAAAVAIQTLVTPMSSPPPHESARASVVVSVGWENRVEELVRDVPGVEQVEPGHFVLDPADLDATERLRNAVAPLGRQAMVYRDADVDAQGNKLATLHIILGTACSFALLLSIGNLVVLASAQVWQRRRAFAALRAAGLPRGVLTRSLLWQNGIPVVVGVLVSSATGLGVAGLFARLLDVPVHVDWAVLTVYSVGAVIGVGVLTVAAVTALASVDREPSLRVE</sequence>
<feature type="transmembrane region" description="Helical" evidence="6">
    <location>
        <begin position="338"/>
        <end position="360"/>
    </location>
</feature>
<feature type="transmembrane region" description="Helical" evidence="6">
    <location>
        <begin position="366"/>
        <end position="389"/>
    </location>
</feature>
<dbReference type="Proteomes" id="UP000004705">
    <property type="component" value="Chromosome"/>
</dbReference>
<keyword evidence="4 6" id="KW-1133">Transmembrane helix</keyword>
<feature type="transmembrane region" description="Helical" evidence="6">
    <location>
        <begin position="295"/>
        <end position="317"/>
    </location>
</feature>
<keyword evidence="5 6" id="KW-0472">Membrane</keyword>
<evidence type="ECO:0000256" key="1">
    <source>
        <dbReference type="ARBA" id="ARBA00004651"/>
    </source>
</evidence>
<protein>
    <submittedName>
        <fullName evidence="8">ABC-type transport system involved in lysophospholipase L1 biosynthesis, permease component</fullName>
    </submittedName>
</protein>
<gene>
    <name evidence="8" type="ORF">SacazDRAFT_03019</name>
</gene>
<name>H8GDY7_9PSEU</name>
<evidence type="ECO:0000313" key="9">
    <source>
        <dbReference type="Proteomes" id="UP000004705"/>
    </source>
</evidence>
<keyword evidence="9" id="KW-1185">Reference proteome</keyword>
<dbReference type="AlphaFoldDB" id="H8GDY7"/>
<proteinExistence type="predicted"/>
<feature type="transmembrane region" description="Helical" evidence="6">
    <location>
        <begin position="582"/>
        <end position="602"/>
    </location>
</feature>
<feature type="transmembrane region" description="Helical" evidence="6">
    <location>
        <begin position="196"/>
        <end position="218"/>
    </location>
</feature>
<feature type="transmembrane region" description="Helical" evidence="6">
    <location>
        <begin position="419"/>
        <end position="439"/>
    </location>
</feature>
<comment type="subcellular location">
    <subcellularLocation>
        <location evidence="1">Cell membrane</location>
        <topology evidence="1">Multi-pass membrane protein</topology>
    </subcellularLocation>
</comment>
<feature type="transmembrane region" description="Helical" evidence="6">
    <location>
        <begin position="525"/>
        <end position="547"/>
    </location>
</feature>
<feature type="transmembrane region" description="Helical" evidence="6">
    <location>
        <begin position="255"/>
        <end position="275"/>
    </location>
</feature>
<dbReference type="GO" id="GO:0005886">
    <property type="term" value="C:plasma membrane"/>
    <property type="evidence" value="ECO:0007669"/>
    <property type="project" value="UniProtKB-SubCell"/>
</dbReference>
<dbReference type="EMBL" id="CM001466">
    <property type="protein sequence ID" value="EHY89902.1"/>
    <property type="molecule type" value="Genomic_DNA"/>
</dbReference>
<evidence type="ECO:0000256" key="3">
    <source>
        <dbReference type="ARBA" id="ARBA00022692"/>
    </source>
</evidence>
<dbReference type="Pfam" id="PF02687">
    <property type="entry name" value="FtsX"/>
    <property type="match status" value="1"/>
</dbReference>
<keyword evidence="2" id="KW-1003">Cell membrane</keyword>
<reference evidence="8 9" key="1">
    <citation type="journal article" date="2012" name="Stand. Genomic Sci.">
        <title>Genome sequence of the soil bacterium Saccharomonospora azurea type strain (NA-128(T)).</title>
        <authorList>
            <person name="Klenk H.P."/>
            <person name="Held B."/>
            <person name="Lucas S."/>
            <person name="Lapidus A."/>
            <person name="Copeland A."/>
            <person name="Hammon N."/>
            <person name="Pitluck S."/>
            <person name="Goodwin L.A."/>
            <person name="Han C."/>
            <person name="Tapia R."/>
            <person name="Brambilla E.M."/>
            <person name="Potter G."/>
            <person name="Land M."/>
            <person name="Ivanova N."/>
            <person name="Rohde M."/>
            <person name="Goker M."/>
            <person name="Detter J.C."/>
            <person name="Kyrpides N.C."/>
            <person name="Woyke T."/>
        </authorList>
    </citation>
    <scope>NUCLEOTIDE SEQUENCE [LARGE SCALE GENOMIC DNA]</scope>
    <source>
        <strain evidence="8 9">NA-128</strain>
    </source>
</reference>
<accession>H8GDY7</accession>
<evidence type="ECO:0000313" key="8">
    <source>
        <dbReference type="EMBL" id="EHY89902.1"/>
    </source>
</evidence>
<feature type="transmembrane region" description="Helical" evidence="6">
    <location>
        <begin position="614"/>
        <end position="640"/>
    </location>
</feature>
<evidence type="ECO:0000256" key="6">
    <source>
        <dbReference type="SAM" id="Phobius"/>
    </source>
</evidence>
<dbReference type="InterPro" id="IPR003838">
    <property type="entry name" value="ABC3_permease_C"/>
</dbReference>
<evidence type="ECO:0000259" key="7">
    <source>
        <dbReference type="Pfam" id="PF02687"/>
    </source>
</evidence>
<keyword evidence="3 6" id="KW-0812">Transmembrane</keyword>
<evidence type="ECO:0000256" key="5">
    <source>
        <dbReference type="ARBA" id="ARBA00023136"/>
    </source>
</evidence>
<organism evidence="8 9">
    <name type="scientific">Saccharomonospora azurea NA-128</name>
    <dbReference type="NCBI Taxonomy" id="882081"/>
    <lineage>
        <taxon>Bacteria</taxon>
        <taxon>Bacillati</taxon>
        <taxon>Actinomycetota</taxon>
        <taxon>Actinomycetes</taxon>
        <taxon>Pseudonocardiales</taxon>
        <taxon>Pseudonocardiaceae</taxon>
        <taxon>Saccharomonospora</taxon>
    </lineage>
</organism>
<feature type="domain" description="ABC3 transporter permease C-terminal" evidence="7">
    <location>
        <begin position="534"/>
        <end position="637"/>
    </location>
</feature>
<dbReference type="HOGENOM" id="CLU_021084_0_0_11"/>
<evidence type="ECO:0000256" key="4">
    <source>
        <dbReference type="ARBA" id="ARBA00022989"/>
    </source>
</evidence>
<feature type="transmembrane region" description="Helical" evidence="6">
    <location>
        <begin position="38"/>
        <end position="58"/>
    </location>
</feature>